<keyword evidence="5" id="KW-1185">Reference proteome</keyword>
<dbReference type="InterPro" id="IPR013128">
    <property type="entry name" value="Peptidase_C1A"/>
</dbReference>
<evidence type="ECO:0000259" key="3">
    <source>
        <dbReference type="SMART" id="SM00645"/>
    </source>
</evidence>
<dbReference type="AlphaFoldDB" id="A0A504Y4I1"/>
<dbReference type="SMART" id="SM00645">
    <property type="entry name" value="Pept_C1"/>
    <property type="match status" value="1"/>
</dbReference>
<dbReference type="InterPro" id="IPR025660">
    <property type="entry name" value="Pept_his_AS"/>
</dbReference>
<comment type="caution">
    <text evidence="4">The sequence shown here is derived from an EMBL/GenBank/DDBJ whole genome shotgun (WGS) entry which is preliminary data.</text>
</comment>
<dbReference type="EMBL" id="SUNJ01015221">
    <property type="protein sequence ID" value="TPP55924.1"/>
    <property type="molecule type" value="Genomic_DNA"/>
</dbReference>
<sequence length="217" mass="24687">MSDRVCIHSNGKMRPRLAAADPLSCCKYCGHGCNGGYPPKAWDYWMREGIVTGGTWENRTGCQPWMFTKCDHVGGSQKYGPCPHYTYPTPPCSRGCQNGYNKTYEQDKFYGNSSYNVEAHESYIMQEIMKNGPVEVAFMIYQDFGVYRSGIYHHVAGRPVGRHAVRMIGWGVENGVNYWLMANSWNEEWGENGYFRMVRGRNECGIESEVVAGMPRL</sequence>
<protein>
    <submittedName>
        <fullName evidence="4">Putative cathepsin b endopeptidase ixodes scapularis cathepsin b endopeptidase</fullName>
    </submittedName>
</protein>
<dbReference type="PANTHER" id="PTHR12411">
    <property type="entry name" value="CYSTEINE PROTEASE FAMILY C1-RELATED"/>
    <property type="match status" value="1"/>
</dbReference>
<dbReference type="Proteomes" id="UP000316759">
    <property type="component" value="Unassembled WGS sequence"/>
</dbReference>
<accession>A0A504Y4I1</accession>
<dbReference type="GO" id="GO:0008234">
    <property type="term" value="F:cysteine-type peptidase activity"/>
    <property type="evidence" value="ECO:0007669"/>
    <property type="project" value="InterPro"/>
</dbReference>
<dbReference type="GO" id="GO:0006508">
    <property type="term" value="P:proteolysis"/>
    <property type="evidence" value="ECO:0007669"/>
    <property type="project" value="InterPro"/>
</dbReference>
<dbReference type="InterPro" id="IPR000668">
    <property type="entry name" value="Peptidase_C1A_C"/>
</dbReference>
<reference evidence="4 5" key="1">
    <citation type="submission" date="2019-04" db="EMBL/GenBank/DDBJ databases">
        <title>Annotation for the trematode Fasciola gigantica.</title>
        <authorList>
            <person name="Choi Y.-J."/>
        </authorList>
    </citation>
    <scope>NUCLEOTIDE SEQUENCE [LARGE SCALE GENOMIC DNA]</scope>
    <source>
        <strain evidence="4">Uganda_cow_1</strain>
    </source>
</reference>
<organism evidence="4 5">
    <name type="scientific">Fasciola gigantica</name>
    <name type="common">Giant liver fluke</name>
    <dbReference type="NCBI Taxonomy" id="46835"/>
    <lineage>
        <taxon>Eukaryota</taxon>
        <taxon>Metazoa</taxon>
        <taxon>Spiralia</taxon>
        <taxon>Lophotrochozoa</taxon>
        <taxon>Platyhelminthes</taxon>
        <taxon>Trematoda</taxon>
        <taxon>Digenea</taxon>
        <taxon>Plagiorchiida</taxon>
        <taxon>Echinostomata</taxon>
        <taxon>Echinostomatoidea</taxon>
        <taxon>Fasciolidae</taxon>
        <taxon>Fasciola</taxon>
    </lineage>
</organism>
<evidence type="ECO:0000313" key="4">
    <source>
        <dbReference type="EMBL" id="TPP55924.1"/>
    </source>
</evidence>
<dbReference type="InterPro" id="IPR025661">
    <property type="entry name" value="Pept_asp_AS"/>
</dbReference>
<dbReference type="Pfam" id="PF00112">
    <property type="entry name" value="Peptidase_C1"/>
    <property type="match status" value="1"/>
</dbReference>
<evidence type="ECO:0000256" key="2">
    <source>
        <dbReference type="ARBA" id="ARBA00023157"/>
    </source>
</evidence>
<comment type="similarity">
    <text evidence="1">Belongs to the peptidase C1 family.</text>
</comment>
<name>A0A504Y4I1_FASGI</name>
<dbReference type="PROSITE" id="PS00640">
    <property type="entry name" value="THIOL_PROTEASE_ASN"/>
    <property type="match status" value="1"/>
</dbReference>
<evidence type="ECO:0000256" key="1">
    <source>
        <dbReference type="ARBA" id="ARBA00008455"/>
    </source>
</evidence>
<dbReference type="STRING" id="46835.A0A504Y4I1"/>
<dbReference type="PROSITE" id="PS00639">
    <property type="entry name" value="THIOL_PROTEASE_HIS"/>
    <property type="match status" value="1"/>
</dbReference>
<dbReference type="CDD" id="cd02620">
    <property type="entry name" value="Peptidase_C1A_CathepsinB"/>
    <property type="match status" value="1"/>
</dbReference>
<dbReference type="SUPFAM" id="SSF54001">
    <property type="entry name" value="Cysteine proteinases"/>
    <property type="match status" value="1"/>
</dbReference>
<dbReference type="InterPro" id="IPR038765">
    <property type="entry name" value="Papain-like_cys_pep_sf"/>
</dbReference>
<keyword evidence="2" id="KW-1015">Disulfide bond</keyword>
<dbReference type="Gene3D" id="3.90.70.10">
    <property type="entry name" value="Cysteine proteinases"/>
    <property type="match status" value="1"/>
</dbReference>
<proteinExistence type="inferred from homology"/>
<evidence type="ECO:0000313" key="5">
    <source>
        <dbReference type="Proteomes" id="UP000316759"/>
    </source>
</evidence>
<gene>
    <name evidence="4" type="ORF">FGIG_08205</name>
</gene>
<dbReference type="OrthoDB" id="640249at2759"/>
<feature type="domain" description="Peptidase C1A papain C-terminal" evidence="3">
    <location>
        <begin position="1"/>
        <end position="214"/>
    </location>
</feature>